<evidence type="ECO:0000313" key="5">
    <source>
        <dbReference type="Proteomes" id="UP000000268"/>
    </source>
</evidence>
<dbReference type="SUPFAM" id="SSF51120">
    <property type="entry name" value="beta-Roll"/>
    <property type="match status" value="3"/>
</dbReference>
<accession>B0C7J9</accession>
<proteinExistence type="predicted"/>
<dbReference type="Pfam" id="PF00353">
    <property type="entry name" value="HemolysinCabind"/>
    <property type="match status" value="4"/>
</dbReference>
<name>B0C7J9_ACAM1</name>
<dbReference type="InterPro" id="IPR018511">
    <property type="entry name" value="Hemolysin-typ_Ca-bd_CS"/>
</dbReference>
<sequence length="682" mass="70288">MALFEGTGDISSVVADFQAALGGPNNGNTFGPVANGRREINWDANIVPFDMPADFFNKTVTRGAEFVTNAGSEFRVSNPDPSDPGAPDDEFDSINATYPDQFDTFSEFRLFTPSGSNVTEVEFFVPGSDVRATSSGFGAVFTDVDLADSTKIEYFDIDGNLLQSEFVNPDPQGLSFLGATFEEGNLYKVKITSGNTPIGANDDPANGVDVVVIDDLLYGEPQAAETLDGDDGDNVLTGTPGGEFIRGFGGNDAILAFGGNDIAQGGDGNDVISGGDGSDFLDGGAGDDTVIGDKGDDTKLGGDGNDRIIWNDGDGSDRIDGGADMDTVEVNGSPDLGDEFEVAAGASDVFFQRVNLGQFDLDISTVETLEVNSDGGDDQFTVGDLSGTGLEKVVFNAGYGSDVLEGADATTDVQALGGTGDDTFTSGSGNDTLEGEGGNDSLAGGNGDDQLLGGEGDDTLRGGNGNDLTDGGSGNDTADFSDIPFEIRADLNTGKAQYDVAPGVTVEDTLVSIENLTGSTFNDRLAGDRNANILDGGDGNDRLTGRRGADTLLGGNGDDNLIGGRGADRLVGGADKDVLLGGRGADDLNGGTGNDLMRGGRGADVFRFERDLLDGIADRDVILDFQAQDAFNFDDYLGAGGSVTISRITGGLNIDLSGEDTIMVFGSRSALNAAEAQLEALV</sequence>
<dbReference type="InterPro" id="IPR001343">
    <property type="entry name" value="Hemolysn_Ca-bd"/>
</dbReference>
<protein>
    <submittedName>
        <fullName evidence="4">Type I secretion target repeat protein, putative</fullName>
    </submittedName>
</protein>
<organism evidence="4 5">
    <name type="scientific">Acaryochloris marina (strain MBIC 11017)</name>
    <dbReference type="NCBI Taxonomy" id="329726"/>
    <lineage>
        <taxon>Bacteria</taxon>
        <taxon>Bacillati</taxon>
        <taxon>Cyanobacteriota</taxon>
        <taxon>Cyanophyceae</taxon>
        <taxon>Acaryochloridales</taxon>
        <taxon>Acaryochloridaceae</taxon>
        <taxon>Acaryochloris</taxon>
    </lineage>
</organism>
<dbReference type="KEGG" id="amr:AM1_0173"/>
<dbReference type="PANTHER" id="PTHR38340:SF1">
    <property type="entry name" value="S-LAYER PROTEIN"/>
    <property type="match status" value="1"/>
</dbReference>
<evidence type="ECO:0000256" key="1">
    <source>
        <dbReference type="ARBA" id="ARBA00004613"/>
    </source>
</evidence>
<evidence type="ECO:0000256" key="3">
    <source>
        <dbReference type="SAM" id="MobiDB-lite"/>
    </source>
</evidence>
<dbReference type="eggNOG" id="COG2931">
    <property type="taxonomic scope" value="Bacteria"/>
</dbReference>
<dbReference type="GO" id="GO:0005576">
    <property type="term" value="C:extracellular region"/>
    <property type="evidence" value="ECO:0007669"/>
    <property type="project" value="UniProtKB-SubCell"/>
</dbReference>
<dbReference type="PROSITE" id="PS00330">
    <property type="entry name" value="HEMOLYSIN_CALCIUM"/>
    <property type="match status" value="6"/>
</dbReference>
<dbReference type="GO" id="GO:0005509">
    <property type="term" value="F:calcium ion binding"/>
    <property type="evidence" value="ECO:0007669"/>
    <property type="project" value="InterPro"/>
</dbReference>
<keyword evidence="2" id="KW-0964">Secreted</keyword>
<evidence type="ECO:0000313" key="4">
    <source>
        <dbReference type="EMBL" id="ABW25259.1"/>
    </source>
</evidence>
<feature type="region of interest" description="Disordered" evidence="3">
    <location>
        <begin position="71"/>
        <end position="94"/>
    </location>
</feature>
<feature type="region of interest" description="Disordered" evidence="3">
    <location>
        <begin position="414"/>
        <end position="480"/>
    </location>
</feature>
<dbReference type="PRINTS" id="PR00313">
    <property type="entry name" value="CABNDNGRPT"/>
</dbReference>
<dbReference type="OrthoDB" id="528455at2"/>
<dbReference type="RefSeq" id="WP_012160872.1">
    <property type="nucleotide sequence ID" value="NC_009925.1"/>
</dbReference>
<dbReference type="InterPro" id="IPR050557">
    <property type="entry name" value="RTX_toxin/Mannuronan_C5-epim"/>
</dbReference>
<dbReference type="Gene3D" id="2.150.10.10">
    <property type="entry name" value="Serralysin-like metalloprotease, C-terminal"/>
    <property type="match status" value="4"/>
</dbReference>
<dbReference type="Proteomes" id="UP000000268">
    <property type="component" value="Chromosome"/>
</dbReference>
<dbReference type="STRING" id="329726.AM1_0173"/>
<dbReference type="EMBL" id="CP000828">
    <property type="protein sequence ID" value="ABW25259.1"/>
    <property type="molecule type" value="Genomic_DNA"/>
</dbReference>
<dbReference type="AlphaFoldDB" id="B0C7J9"/>
<feature type="compositionally biased region" description="Low complexity" evidence="3">
    <location>
        <begin position="421"/>
        <end position="432"/>
    </location>
</feature>
<keyword evidence="5" id="KW-1185">Reference proteome</keyword>
<gene>
    <name evidence="4" type="ordered locus">AM1_0173</name>
</gene>
<comment type="subcellular location">
    <subcellularLocation>
        <location evidence="1">Secreted</location>
    </subcellularLocation>
</comment>
<reference evidence="4 5" key="1">
    <citation type="journal article" date="2008" name="Proc. Natl. Acad. Sci. U.S.A.">
        <title>Niche adaptation and genome expansion in the chlorophyll d-producing cyanobacterium Acaryochloris marina.</title>
        <authorList>
            <person name="Swingley W.D."/>
            <person name="Chen M."/>
            <person name="Cheung P.C."/>
            <person name="Conrad A.L."/>
            <person name="Dejesa L.C."/>
            <person name="Hao J."/>
            <person name="Honchak B.M."/>
            <person name="Karbach L.E."/>
            <person name="Kurdoglu A."/>
            <person name="Lahiri S."/>
            <person name="Mastrian S.D."/>
            <person name="Miyashita H."/>
            <person name="Page L."/>
            <person name="Ramakrishna P."/>
            <person name="Satoh S."/>
            <person name="Sattley W.M."/>
            <person name="Shimada Y."/>
            <person name="Taylor H.L."/>
            <person name="Tomo T."/>
            <person name="Tsuchiya T."/>
            <person name="Wang Z.T."/>
            <person name="Raymond J."/>
            <person name="Mimuro M."/>
            <person name="Blankenship R.E."/>
            <person name="Touchman J.W."/>
        </authorList>
    </citation>
    <scope>NUCLEOTIDE SEQUENCE [LARGE SCALE GENOMIC DNA]</scope>
    <source>
        <strain evidence="5">MBIC 11017</strain>
    </source>
</reference>
<dbReference type="PANTHER" id="PTHR38340">
    <property type="entry name" value="S-LAYER PROTEIN"/>
    <property type="match status" value="1"/>
</dbReference>
<dbReference type="HOGENOM" id="CLU_403167_0_0_3"/>
<dbReference type="InterPro" id="IPR011049">
    <property type="entry name" value="Serralysin-like_metalloprot_C"/>
</dbReference>
<evidence type="ECO:0000256" key="2">
    <source>
        <dbReference type="ARBA" id="ARBA00022525"/>
    </source>
</evidence>